<dbReference type="EMBL" id="CP036291">
    <property type="protein sequence ID" value="QDU91215.1"/>
    <property type="molecule type" value="Genomic_DNA"/>
</dbReference>
<proteinExistence type="predicted"/>
<sequence>MVNNLPVKSIEHAGLTVEGYSRAAVQSYWRIPELKIGFDLGAQPWSFMGTENWFVSHGHLDHIAALPVYVSRRRLMKMEPPTIYLPEVCIEPVRGLLKYTTRLDRGRLPCELVAVAPGQEIELSRELVVTVSATTHTVPSLGYVVWERRKKLRPEYAELAGHEIRDLRQAGTDVTHETRIPLVAYLGDSSPPGLDACPAMYEAKILIMEMTFVAKGHRKEKIHKFGHIHLDDVLERRERFKNELILACHFSTRYHPNRVKSIVEERIPDMLDGRLNLWL</sequence>
<dbReference type="Proteomes" id="UP000317429">
    <property type="component" value="Chromosome"/>
</dbReference>
<name>A0A518DIC0_9BACT</name>
<gene>
    <name evidence="2" type="ORF">Pla175_46350</name>
</gene>
<evidence type="ECO:0000313" key="3">
    <source>
        <dbReference type="Proteomes" id="UP000317429"/>
    </source>
</evidence>
<reference evidence="2 3" key="1">
    <citation type="submission" date="2019-02" db="EMBL/GenBank/DDBJ databases">
        <title>Deep-cultivation of Planctomycetes and their phenomic and genomic characterization uncovers novel biology.</title>
        <authorList>
            <person name="Wiegand S."/>
            <person name="Jogler M."/>
            <person name="Boedeker C."/>
            <person name="Pinto D."/>
            <person name="Vollmers J."/>
            <person name="Rivas-Marin E."/>
            <person name="Kohn T."/>
            <person name="Peeters S.H."/>
            <person name="Heuer A."/>
            <person name="Rast P."/>
            <person name="Oberbeckmann S."/>
            <person name="Bunk B."/>
            <person name="Jeske O."/>
            <person name="Meyerdierks A."/>
            <person name="Storesund J.E."/>
            <person name="Kallscheuer N."/>
            <person name="Luecker S."/>
            <person name="Lage O.M."/>
            <person name="Pohl T."/>
            <person name="Merkel B.J."/>
            <person name="Hornburger P."/>
            <person name="Mueller R.-W."/>
            <person name="Bruemmer F."/>
            <person name="Labrenz M."/>
            <person name="Spormann A.M."/>
            <person name="Op den Camp H."/>
            <person name="Overmann J."/>
            <person name="Amann R."/>
            <person name="Jetten M.S.M."/>
            <person name="Mascher T."/>
            <person name="Medema M.H."/>
            <person name="Devos D.P."/>
            <person name="Kaster A.-K."/>
            <person name="Ovreas L."/>
            <person name="Rohde M."/>
            <person name="Galperin M.Y."/>
            <person name="Jogler C."/>
        </authorList>
    </citation>
    <scope>NUCLEOTIDE SEQUENCE [LARGE SCALE GENOMIC DNA]</scope>
    <source>
        <strain evidence="2 3">Pla175</strain>
    </source>
</reference>
<dbReference type="Pfam" id="PF12706">
    <property type="entry name" value="Lactamase_B_2"/>
    <property type="match status" value="1"/>
</dbReference>
<accession>A0A518DIC0</accession>
<dbReference type="AlphaFoldDB" id="A0A518DIC0"/>
<evidence type="ECO:0000259" key="1">
    <source>
        <dbReference type="Pfam" id="PF12706"/>
    </source>
</evidence>
<dbReference type="PANTHER" id="PTHR46504">
    <property type="entry name" value="TRNASE Z TRZ1"/>
    <property type="match status" value="1"/>
</dbReference>
<protein>
    <submittedName>
        <fullName evidence="2">Ribonuclease Z</fullName>
    </submittedName>
</protein>
<dbReference type="Gene3D" id="3.60.15.10">
    <property type="entry name" value="Ribonuclease Z/Hydroxyacylglutathione hydrolase-like"/>
    <property type="match status" value="1"/>
</dbReference>
<evidence type="ECO:0000313" key="2">
    <source>
        <dbReference type="EMBL" id="QDU91215.1"/>
    </source>
</evidence>
<dbReference type="KEGG" id="pnd:Pla175_46350"/>
<dbReference type="PANTHER" id="PTHR46504:SF2">
    <property type="entry name" value="TRNASE Z TRZ1"/>
    <property type="match status" value="1"/>
</dbReference>
<dbReference type="InterPro" id="IPR036866">
    <property type="entry name" value="RibonucZ/Hydroxyglut_hydro"/>
</dbReference>
<dbReference type="OrthoDB" id="9800940at2"/>
<dbReference type="SUPFAM" id="SSF56281">
    <property type="entry name" value="Metallo-hydrolase/oxidoreductase"/>
    <property type="match status" value="1"/>
</dbReference>
<organism evidence="2 3">
    <name type="scientific">Pirellulimonas nuda</name>
    <dbReference type="NCBI Taxonomy" id="2528009"/>
    <lineage>
        <taxon>Bacteria</taxon>
        <taxon>Pseudomonadati</taxon>
        <taxon>Planctomycetota</taxon>
        <taxon>Planctomycetia</taxon>
        <taxon>Pirellulales</taxon>
        <taxon>Lacipirellulaceae</taxon>
        <taxon>Pirellulimonas</taxon>
    </lineage>
</organism>
<dbReference type="InterPro" id="IPR001279">
    <property type="entry name" value="Metallo-B-lactamas"/>
</dbReference>
<keyword evidence="3" id="KW-1185">Reference proteome</keyword>
<feature type="domain" description="Metallo-beta-lactamase" evidence="1">
    <location>
        <begin position="54"/>
        <end position="250"/>
    </location>
</feature>
<dbReference type="RefSeq" id="WP_145291118.1">
    <property type="nucleotide sequence ID" value="NZ_CP036291.1"/>
</dbReference>